<keyword evidence="4 6" id="KW-1133">Transmembrane helix</keyword>
<proteinExistence type="inferred from homology"/>
<feature type="transmembrane region" description="Helical" evidence="6">
    <location>
        <begin position="263"/>
        <end position="281"/>
    </location>
</feature>
<dbReference type="InterPro" id="IPR000620">
    <property type="entry name" value="EamA_dom"/>
</dbReference>
<evidence type="ECO:0000256" key="5">
    <source>
        <dbReference type="ARBA" id="ARBA00023136"/>
    </source>
</evidence>
<feature type="transmembrane region" description="Helical" evidence="6">
    <location>
        <begin position="119"/>
        <end position="136"/>
    </location>
</feature>
<feature type="transmembrane region" description="Helical" evidence="6">
    <location>
        <begin position="211"/>
        <end position="233"/>
    </location>
</feature>
<protein>
    <recommendedName>
        <fullName evidence="7">EamA domain-containing protein</fullName>
    </recommendedName>
</protein>
<dbReference type="STRING" id="1349421.OI18_15585"/>
<feature type="domain" description="EamA" evidence="7">
    <location>
        <begin position="3"/>
        <end position="134"/>
    </location>
</feature>
<keyword evidence="5 6" id="KW-0472">Membrane</keyword>
<keyword evidence="9" id="KW-1185">Reference proteome</keyword>
<evidence type="ECO:0000256" key="2">
    <source>
        <dbReference type="ARBA" id="ARBA00007362"/>
    </source>
</evidence>
<feature type="transmembrane region" description="Helical" evidence="6">
    <location>
        <begin position="66"/>
        <end position="84"/>
    </location>
</feature>
<name>A0A0C1L2E8_9BACT</name>
<gene>
    <name evidence="8" type="ORF">OI18_15585</name>
</gene>
<dbReference type="InterPro" id="IPR037185">
    <property type="entry name" value="EmrE-like"/>
</dbReference>
<dbReference type="PANTHER" id="PTHR32322:SF2">
    <property type="entry name" value="EAMA DOMAIN-CONTAINING PROTEIN"/>
    <property type="match status" value="1"/>
</dbReference>
<dbReference type="GO" id="GO:0016020">
    <property type="term" value="C:membrane"/>
    <property type="evidence" value="ECO:0007669"/>
    <property type="project" value="UniProtKB-SubCell"/>
</dbReference>
<dbReference type="PANTHER" id="PTHR32322">
    <property type="entry name" value="INNER MEMBRANE TRANSPORTER"/>
    <property type="match status" value="1"/>
</dbReference>
<feature type="transmembrane region" description="Helical" evidence="6">
    <location>
        <begin position="148"/>
        <end position="167"/>
    </location>
</feature>
<keyword evidence="3 6" id="KW-0812">Transmembrane</keyword>
<dbReference type="Proteomes" id="UP000031408">
    <property type="component" value="Unassembled WGS sequence"/>
</dbReference>
<dbReference type="OrthoDB" id="1098926at2"/>
<evidence type="ECO:0000313" key="9">
    <source>
        <dbReference type="Proteomes" id="UP000031408"/>
    </source>
</evidence>
<comment type="subcellular location">
    <subcellularLocation>
        <location evidence="1">Membrane</location>
        <topology evidence="1">Multi-pass membrane protein</topology>
    </subcellularLocation>
</comment>
<dbReference type="Pfam" id="PF00892">
    <property type="entry name" value="EamA"/>
    <property type="match status" value="2"/>
</dbReference>
<evidence type="ECO:0000313" key="8">
    <source>
        <dbReference type="EMBL" id="KIC93786.1"/>
    </source>
</evidence>
<evidence type="ECO:0000256" key="1">
    <source>
        <dbReference type="ARBA" id="ARBA00004141"/>
    </source>
</evidence>
<dbReference type="InterPro" id="IPR050638">
    <property type="entry name" value="AA-Vitamin_Transporters"/>
</dbReference>
<comment type="caution">
    <text evidence="8">The sequence shown here is derived from an EMBL/GenBank/DDBJ whole genome shotgun (WGS) entry which is preliminary data.</text>
</comment>
<feature type="domain" description="EamA" evidence="7">
    <location>
        <begin position="151"/>
        <end position="281"/>
    </location>
</feature>
<evidence type="ECO:0000256" key="3">
    <source>
        <dbReference type="ARBA" id="ARBA00022692"/>
    </source>
</evidence>
<feature type="transmembrane region" description="Helical" evidence="6">
    <location>
        <begin position="179"/>
        <end position="199"/>
    </location>
</feature>
<dbReference type="EMBL" id="JSVC01000017">
    <property type="protein sequence ID" value="KIC93786.1"/>
    <property type="molecule type" value="Genomic_DNA"/>
</dbReference>
<dbReference type="SUPFAM" id="SSF103481">
    <property type="entry name" value="Multidrug resistance efflux transporter EmrE"/>
    <property type="match status" value="2"/>
</dbReference>
<evidence type="ECO:0000256" key="6">
    <source>
        <dbReference type="SAM" id="Phobius"/>
    </source>
</evidence>
<organism evidence="8 9">
    <name type="scientific">Flavihumibacter solisilvae</name>
    <dbReference type="NCBI Taxonomy" id="1349421"/>
    <lineage>
        <taxon>Bacteria</taxon>
        <taxon>Pseudomonadati</taxon>
        <taxon>Bacteroidota</taxon>
        <taxon>Chitinophagia</taxon>
        <taxon>Chitinophagales</taxon>
        <taxon>Chitinophagaceae</taxon>
        <taxon>Flavihumibacter</taxon>
    </lineage>
</organism>
<comment type="similarity">
    <text evidence="2">Belongs to the EamA transporter family.</text>
</comment>
<accession>A0A0C1L2E8</accession>
<reference evidence="8 9" key="1">
    <citation type="submission" date="2014-11" db="EMBL/GenBank/DDBJ databases">
        <title>Genome sequence of Flavihumibacter solisilvae 3-3.</title>
        <authorList>
            <person name="Zhou G."/>
            <person name="Li M."/>
            <person name="Wang G."/>
        </authorList>
    </citation>
    <scope>NUCLEOTIDE SEQUENCE [LARGE SCALE GENOMIC DNA]</scope>
    <source>
        <strain evidence="8 9">3-3</strain>
    </source>
</reference>
<dbReference type="RefSeq" id="WP_039141428.1">
    <property type="nucleotide sequence ID" value="NZ_JSVC01000017.1"/>
</dbReference>
<sequence length="288" mass="31468">MKFIWLGIVFAFLWASAAAATKIGLQSAQPFVLAVTRFAIAGILMTAISHVFMGNRLPRAGEWRQIMIYGLLNITIYLGLYVLAMQTTSAGLASLAIAINPVLISFMASLLFGHRITGINVISLILCSGGVLLAAYPLLENSYSTPEGLGILLISMVAYSGGAIYYSRSKWNNLDILTINGWQTLFGGLFLLPFAALSYKGEVNKFDFRFFGSVLWLAIPVSIAAVQAWMVLLKRSPVSASYWLYLCPVFGFLIAAITLHEPLSIFTAVGVAMVIFGLWLVQRYKAQS</sequence>
<dbReference type="AlphaFoldDB" id="A0A0C1L2E8"/>
<feature type="transmembrane region" description="Helical" evidence="6">
    <location>
        <begin position="35"/>
        <end position="54"/>
    </location>
</feature>
<feature type="transmembrane region" description="Helical" evidence="6">
    <location>
        <begin position="90"/>
        <end position="112"/>
    </location>
</feature>
<dbReference type="Gene3D" id="1.10.3730.20">
    <property type="match status" value="1"/>
</dbReference>
<evidence type="ECO:0000259" key="7">
    <source>
        <dbReference type="Pfam" id="PF00892"/>
    </source>
</evidence>
<feature type="transmembrane region" description="Helical" evidence="6">
    <location>
        <begin position="240"/>
        <end position="257"/>
    </location>
</feature>
<evidence type="ECO:0000256" key="4">
    <source>
        <dbReference type="ARBA" id="ARBA00022989"/>
    </source>
</evidence>